<feature type="transmembrane region" description="Helical" evidence="1">
    <location>
        <begin position="21"/>
        <end position="40"/>
    </location>
</feature>
<dbReference type="EMBL" id="PTIW01000030">
    <property type="protein sequence ID" value="PPK59849.1"/>
    <property type="molecule type" value="Genomic_DNA"/>
</dbReference>
<reference evidence="2 3" key="1">
    <citation type="submission" date="2018-02" db="EMBL/GenBank/DDBJ databases">
        <title>Subsurface microbial communities from deep shales in Ohio and West Virginia, USA.</title>
        <authorList>
            <person name="Wrighton K."/>
        </authorList>
    </citation>
    <scope>NUCLEOTIDE SEQUENCE [LARGE SCALE GENOMIC DNA]</scope>
    <source>
        <strain evidence="2 3">MARC-MIP3H16</strain>
    </source>
</reference>
<sequence>MIFTIKNNLIRLKKILLNRQYFIIYSINILNYLLFILLLIDKYV</sequence>
<keyword evidence="1" id="KW-0812">Transmembrane</keyword>
<dbReference type="AlphaFoldDB" id="A0AB36ZT30"/>
<keyword evidence="1" id="KW-1133">Transmembrane helix</keyword>
<proteinExistence type="predicted"/>
<gene>
    <name evidence="2" type="ORF">B0F89_1304</name>
</gene>
<organism evidence="2 3">
    <name type="scientific">Malaciobacter marinus</name>
    <dbReference type="NCBI Taxonomy" id="505249"/>
    <lineage>
        <taxon>Bacteria</taxon>
        <taxon>Pseudomonadati</taxon>
        <taxon>Campylobacterota</taxon>
        <taxon>Epsilonproteobacteria</taxon>
        <taxon>Campylobacterales</taxon>
        <taxon>Arcobacteraceae</taxon>
        <taxon>Malaciobacter</taxon>
    </lineage>
</organism>
<accession>A0AB36ZT30</accession>
<keyword evidence="1" id="KW-0472">Membrane</keyword>
<name>A0AB36ZT30_9BACT</name>
<comment type="caution">
    <text evidence="2">The sequence shown here is derived from an EMBL/GenBank/DDBJ whole genome shotgun (WGS) entry which is preliminary data.</text>
</comment>
<evidence type="ECO:0000313" key="3">
    <source>
        <dbReference type="Proteomes" id="UP000239861"/>
    </source>
</evidence>
<dbReference type="Proteomes" id="UP000239861">
    <property type="component" value="Unassembled WGS sequence"/>
</dbReference>
<evidence type="ECO:0000313" key="2">
    <source>
        <dbReference type="EMBL" id="PPK59849.1"/>
    </source>
</evidence>
<protein>
    <submittedName>
        <fullName evidence="2">Uncharacterized protein</fullName>
    </submittedName>
</protein>
<evidence type="ECO:0000256" key="1">
    <source>
        <dbReference type="SAM" id="Phobius"/>
    </source>
</evidence>